<dbReference type="Pfam" id="PF00892">
    <property type="entry name" value="EamA"/>
    <property type="match status" value="2"/>
</dbReference>
<feature type="transmembrane region" description="Helical" evidence="5">
    <location>
        <begin position="176"/>
        <end position="197"/>
    </location>
</feature>
<dbReference type="InterPro" id="IPR000620">
    <property type="entry name" value="EamA_dom"/>
</dbReference>
<dbReference type="SUPFAM" id="SSF103481">
    <property type="entry name" value="Multidrug resistance efflux transporter EmrE"/>
    <property type="match status" value="2"/>
</dbReference>
<keyword evidence="3 5" id="KW-1133">Transmembrane helix</keyword>
<feature type="transmembrane region" description="Helical" evidence="5">
    <location>
        <begin position="144"/>
        <end position="164"/>
    </location>
</feature>
<feature type="transmembrane region" description="Helical" evidence="5">
    <location>
        <begin position="209"/>
        <end position="229"/>
    </location>
</feature>
<evidence type="ECO:0000313" key="7">
    <source>
        <dbReference type="EMBL" id="KAJ1925945.1"/>
    </source>
</evidence>
<protein>
    <recommendedName>
        <fullName evidence="6">EamA domain-containing protein</fullName>
    </recommendedName>
</protein>
<accession>A0A9W8DZZ4</accession>
<feature type="transmembrane region" description="Helical" evidence="5">
    <location>
        <begin position="236"/>
        <end position="259"/>
    </location>
</feature>
<sequence>MVRTTANPIQTGIGVAPASASETAPLLPTRLTQALGSVTSGGGGDPLVGARRRELVGLGLMTISALGFSLMSLLVKIAGATFPTLEVVLARSVWQLALGVLIITTVFKKNPLGPPALRPWLLLRGTTGALGLACYFYGLTHLPLADATVIFFTGPVFTAILAHFALHERFTHVDRVAATLSMVGIVLVAKPSFLFGVSHLPDDILFGRLLAVLACLAGAVLSAMGYVIVRKVGRDVHYLVHVIYFGGISTLVSGLPFVLNGSLLPFLGSGGGGGSSSKFIWPRTTEEYLLLSGVGLAAFFGQALLNNGLQLSRAGPATLMRNLDVVFAFVFGVTIFHEIPDAMSILGSVIIVTCTIGMGLNKWLN</sequence>
<keyword evidence="2 5" id="KW-0812">Transmembrane</keyword>
<dbReference type="OrthoDB" id="306876at2759"/>
<dbReference type="EMBL" id="JANBPT010000199">
    <property type="protein sequence ID" value="KAJ1925945.1"/>
    <property type="molecule type" value="Genomic_DNA"/>
</dbReference>
<feature type="transmembrane region" description="Helical" evidence="5">
    <location>
        <begin position="119"/>
        <end position="138"/>
    </location>
</feature>
<feature type="transmembrane region" description="Helical" evidence="5">
    <location>
        <begin position="319"/>
        <end position="336"/>
    </location>
</feature>
<organism evidence="7 8">
    <name type="scientific">Tieghemiomyces parasiticus</name>
    <dbReference type="NCBI Taxonomy" id="78921"/>
    <lineage>
        <taxon>Eukaryota</taxon>
        <taxon>Fungi</taxon>
        <taxon>Fungi incertae sedis</taxon>
        <taxon>Zoopagomycota</taxon>
        <taxon>Kickxellomycotina</taxon>
        <taxon>Dimargaritomycetes</taxon>
        <taxon>Dimargaritales</taxon>
        <taxon>Dimargaritaceae</taxon>
        <taxon>Tieghemiomyces</taxon>
    </lineage>
</organism>
<dbReference type="Proteomes" id="UP001150569">
    <property type="component" value="Unassembled WGS sequence"/>
</dbReference>
<evidence type="ECO:0000313" key="8">
    <source>
        <dbReference type="Proteomes" id="UP001150569"/>
    </source>
</evidence>
<name>A0A9W8DZZ4_9FUNG</name>
<evidence type="ECO:0000256" key="1">
    <source>
        <dbReference type="ARBA" id="ARBA00004141"/>
    </source>
</evidence>
<comment type="subcellular location">
    <subcellularLocation>
        <location evidence="1">Membrane</location>
        <topology evidence="1">Multi-pass membrane protein</topology>
    </subcellularLocation>
</comment>
<feature type="transmembrane region" description="Helical" evidence="5">
    <location>
        <begin position="342"/>
        <end position="360"/>
    </location>
</feature>
<comment type="caution">
    <text evidence="7">The sequence shown here is derived from an EMBL/GenBank/DDBJ whole genome shotgun (WGS) entry which is preliminary data.</text>
</comment>
<dbReference type="PANTHER" id="PTHR22911:SF6">
    <property type="entry name" value="SOLUTE CARRIER FAMILY 35 MEMBER G1"/>
    <property type="match status" value="1"/>
</dbReference>
<feature type="domain" description="EamA" evidence="6">
    <location>
        <begin position="57"/>
        <end position="188"/>
    </location>
</feature>
<feature type="transmembrane region" description="Helical" evidence="5">
    <location>
        <begin position="87"/>
        <end position="107"/>
    </location>
</feature>
<feature type="domain" description="EamA" evidence="6">
    <location>
        <begin position="210"/>
        <end position="356"/>
    </location>
</feature>
<feature type="transmembrane region" description="Helical" evidence="5">
    <location>
        <begin position="288"/>
        <end position="307"/>
    </location>
</feature>
<feature type="transmembrane region" description="Helical" evidence="5">
    <location>
        <begin position="55"/>
        <end position="75"/>
    </location>
</feature>
<keyword evidence="4 5" id="KW-0472">Membrane</keyword>
<evidence type="ECO:0000256" key="3">
    <source>
        <dbReference type="ARBA" id="ARBA00022989"/>
    </source>
</evidence>
<evidence type="ECO:0000259" key="6">
    <source>
        <dbReference type="Pfam" id="PF00892"/>
    </source>
</evidence>
<dbReference type="InterPro" id="IPR037185">
    <property type="entry name" value="EmrE-like"/>
</dbReference>
<dbReference type="AlphaFoldDB" id="A0A9W8DZZ4"/>
<evidence type="ECO:0000256" key="5">
    <source>
        <dbReference type="SAM" id="Phobius"/>
    </source>
</evidence>
<evidence type="ECO:0000256" key="4">
    <source>
        <dbReference type="ARBA" id="ARBA00023136"/>
    </source>
</evidence>
<dbReference type="PANTHER" id="PTHR22911">
    <property type="entry name" value="ACYL-MALONYL CONDENSING ENZYME-RELATED"/>
    <property type="match status" value="1"/>
</dbReference>
<keyword evidence="8" id="KW-1185">Reference proteome</keyword>
<gene>
    <name evidence="7" type="ORF">IWQ60_004235</name>
</gene>
<evidence type="ECO:0000256" key="2">
    <source>
        <dbReference type="ARBA" id="ARBA00022692"/>
    </source>
</evidence>
<dbReference type="GO" id="GO:0016020">
    <property type="term" value="C:membrane"/>
    <property type="evidence" value="ECO:0007669"/>
    <property type="project" value="UniProtKB-SubCell"/>
</dbReference>
<reference evidence="7" key="1">
    <citation type="submission" date="2022-07" db="EMBL/GenBank/DDBJ databases">
        <title>Phylogenomic reconstructions and comparative analyses of Kickxellomycotina fungi.</title>
        <authorList>
            <person name="Reynolds N.K."/>
            <person name="Stajich J.E."/>
            <person name="Barry K."/>
            <person name="Grigoriev I.V."/>
            <person name="Crous P."/>
            <person name="Smith M.E."/>
        </authorList>
    </citation>
    <scope>NUCLEOTIDE SEQUENCE</scope>
    <source>
        <strain evidence="7">RSA 861</strain>
    </source>
</reference>
<proteinExistence type="predicted"/>